<gene>
    <name evidence="2" type="primary">RvY_12920-1</name>
    <name evidence="2" type="synonym">RvY_12920.1</name>
    <name evidence="2" type="ORF">RvY_12920</name>
</gene>
<dbReference type="STRING" id="947166.A0A1D1VL45"/>
<dbReference type="Proteomes" id="UP000186922">
    <property type="component" value="Unassembled WGS sequence"/>
</dbReference>
<keyword evidence="3" id="KW-1185">Reference proteome</keyword>
<feature type="coiled-coil region" evidence="1">
    <location>
        <begin position="856"/>
        <end position="911"/>
    </location>
</feature>
<name>A0A1D1VL45_RAMVA</name>
<reference evidence="2 3" key="1">
    <citation type="journal article" date="2016" name="Nat. Commun.">
        <title>Extremotolerant tardigrade genome and improved radiotolerance of human cultured cells by tardigrade-unique protein.</title>
        <authorList>
            <person name="Hashimoto T."/>
            <person name="Horikawa D.D."/>
            <person name="Saito Y."/>
            <person name="Kuwahara H."/>
            <person name="Kozuka-Hata H."/>
            <person name="Shin-I T."/>
            <person name="Minakuchi Y."/>
            <person name="Ohishi K."/>
            <person name="Motoyama A."/>
            <person name="Aizu T."/>
            <person name="Enomoto A."/>
            <person name="Kondo K."/>
            <person name="Tanaka S."/>
            <person name="Hara Y."/>
            <person name="Koshikawa S."/>
            <person name="Sagara H."/>
            <person name="Miura T."/>
            <person name="Yokobori S."/>
            <person name="Miyagawa K."/>
            <person name="Suzuki Y."/>
            <person name="Kubo T."/>
            <person name="Oyama M."/>
            <person name="Kohara Y."/>
            <person name="Fujiyama A."/>
            <person name="Arakawa K."/>
            <person name="Katayama T."/>
            <person name="Toyoda A."/>
            <person name="Kunieda T."/>
        </authorList>
    </citation>
    <scope>NUCLEOTIDE SEQUENCE [LARGE SCALE GENOMIC DNA]</scope>
    <source>
        <strain evidence="2 3">YOKOZUNA-1</strain>
    </source>
</reference>
<protein>
    <submittedName>
        <fullName evidence="2">Uncharacterized protein</fullName>
    </submittedName>
</protein>
<dbReference type="AlphaFoldDB" id="A0A1D1VL45"/>
<feature type="coiled-coil region" evidence="1">
    <location>
        <begin position="770"/>
        <end position="825"/>
    </location>
</feature>
<feature type="coiled-coil region" evidence="1">
    <location>
        <begin position="275"/>
        <end position="309"/>
    </location>
</feature>
<feature type="coiled-coil region" evidence="1">
    <location>
        <begin position="103"/>
        <end position="201"/>
    </location>
</feature>
<evidence type="ECO:0000313" key="2">
    <source>
        <dbReference type="EMBL" id="GAV02337.1"/>
    </source>
</evidence>
<comment type="caution">
    <text evidence="2">The sequence shown here is derived from an EMBL/GenBank/DDBJ whole genome shotgun (WGS) entry which is preliminary data.</text>
</comment>
<sequence>MDGAKQFGLSHGSFISARRSQGSLKDESSRSTTLFLSNAAGDNGELSDGGFPQISLFDTLQLKLGKKTVENAALAADILRLQHIVEGLQKTKGGDSGAESHRFAELEAELLKQKQELNRAISDRNIYQNLHEDVNAELDSVRSEMYTAEQEAQHRIGQLNLVCQKLEDEKRDVEHKCAQQLDNQEREFEKVLENMRSTESMAEVRALEEEQIKHAEAIAGLLNDRAESDFKLQQALKSAEVLQSAHAAMEGKLQKQLSKVYKELAQCKGENLNIKEGKSQENAALVHELEAVRNEALMLRNRVRTLDDTLTDKEALVISQRMNHEEQVEVWRQRVVEAMSNSSQLMAETVVALEHRLAESDAQRSRLAAQNEQRAQEAAEHLELVRKEYDVIIKSLALQHEEDFKRRVSSVEEQFAREARQWKAEYEKIRDGQQQYARMVDARLEQHVKSLKDAHSIEIVKLKQQVEDLSTSSSDHLEQVEALRRDLVAKGRDLKSASRKASDYEKKYRHVEKKLNEVINMNRKLVQDVSQLRQLKDPSTIVETTLRAERENLRSLVEAENAAKVASSESLLVKKHDEAVAALQKTHTDSVHQLQEQLKQTVSERAQSRAMLQKLQAEVAADKRAMHDGIADLMKSNTVSSAADAQNHQIELRTLKENHRREVQLLKTEKAKAIKISEENHLNEILKLRAAHEAEKAATARTNEEVLRSYAQNLKPSIRKEIEEEIAQEIKALRSQHSSLIAVNEKALSETEQKCGSILESMKKKHQEIVNSLESKLATTAKALSEFEEKFNQHQQSVSKVHLVKEELERRLEEAEMRLRETVEQEASKRKTLQDDVRKEAEQKLAAFQEASTATIGKLEKQLRSLLQEMAKAEERERLLAQKFAAVAARNHQLEDNQAVFQRRLQQSEQRIPELLASR</sequence>
<evidence type="ECO:0000313" key="3">
    <source>
        <dbReference type="Proteomes" id="UP000186922"/>
    </source>
</evidence>
<dbReference type="EMBL" id="BDGG01000008">
    <property type="protein sequence ID" value="GAV02337.1"/>
    <property type="molecule type" value="Genomic_DNA"/>
</dbReference>
<evidence type="ECO:0000256" key="1">
    <source>
        <dbReference type="SAM" id="Coils"/>
    </source>
</evidence>
<organism evidence="2 3">
    <name type="scientific">Ramazzottius varieornatus</name>
    <name type="common">Water bear</name>
    <name type="synonym">Tardigrade</name>
    <dbReference type="NCBI Taxonomy" id="947166"/>
    <lineage>
        <taxon>Eukaryota</taxon>
        <taxon>Metazoa</taxon>
        <taxon>Ecdysozoa</taxon>
        <taxon>Tardigrada</taxon>
        <taxon>Eutardigrada</taxon>
        <taxon>Parachela</taxon>
        <taxon>Hypsibioidea</taxon>
        <taxon>Ramazzottiidae</taxon>
        <taxon>Ramazzottius</taxon>
    </lineage>
</organism>
<feature type="coiled-coil region" evidence="1">
    <location>
        <begin position="494"/>
        <end position="521"/>
    </location>
</feature>
<proteinExistence type="predicted"/>
<dbReference type="OrthoDB" id="10677386at2759"/>
<accession>A0A1D1VL45</accession>
<keyword evidence="1" id="KW-0175">Coiled coil</keyword>